<comment type="caution">
    <text evidence="1">The sequence shown here is derived from an EMBL/GenBank/DDBJ whole genome shotgun (WGS) entry which is preliminary data.</text>
</comment>
<evidence type="ECO:0000313" key="2">
    <source>
        <dbReference type="Proteomes" id="UP000821845"/>
    </source>
</evidence>
<protein>
    <submittedName>
        <fullName evidence="1">Uncharacterized protein</fullName>
    </submittedName>
</protein>
<sequence length="103" mass="11703">MKVSVRVRGEWLAVPCRDGRQTVRWLGEEALRRYMKLKPSSFLDGRTEKVYQIRKTRGGAIIDGDDIIKNVLDDNEFLSVVAYGINTGFGKFARVVIPDDSLK</sequence>
<dbReference type="EMBL" id="CM023481">
    <property type="protein sequence ID" value="KAH6946877.1"/>
    <property type="molecule type" value="Genomic_DNA"/>
</dbReference>
<proteinExistence type="predicted"/>
<organism evidence="1 2">
    <name type="scientific">Hyalomma asiaticum</name>
    <name type="common">Tick</name>
    <dbReference type="NCBI Taxonomy" id="266040"/>
    <lineage>
        <taxon>Eukaryota</taxon>
        <taxon>Metazoa</taxon>
        <taxon>Ecdysozoa</taxon>
        <taxon>Arthropoda</taxon>
        <taxon>Chelicerata</taxon>
        <taxon>Arachnida</taxon>
        <taxon>Acari</taxon>
        <taxon>Parasitiformes</taxon>
        <taxon>Ixodida</taxon>
        <taxon>Ixodoidea</taxon>
        <taxon>Ixodidae</taxon>
        <taxon>Hyalomminae</taxon>
        <taxon>Hyalomma</taxon>
    </lineage>
</organism>
<reference evidence="1" key="1">
    <citation type="submission" date="2020-05" db="EMBL/GenBank/DDBJ databases">
        <title>Large-scale comparative analyses of tick genomes elucidate their genetic diversity and vector capacities.</title>
        <authorList>
            <person name="Jia N."/>
            <person name="Wang J."/>
            <person name="Shi W."/>
            <person name="Du L."/>
            <person name="Sun Y."/>
            <person name="Zhan W."/>
            <person name="Jiang J."/>
            <person name="Wang Q."/>
            <person name="Zhang B."/>
            <person name="Ji P."/>
            <person name="Sakyi L.B."/>
            <person name="Cui X."/>
            <person name="Yuan T."/>
            <person name="Jiang B."/>
            <person name="Yang W."/>
            <person name="Lam T.T.-Y."/>
            <person name="Chang Q."/>
            <person name="Ding S."/>
            <person name="Wang X."/>
            <person name="Zhu J."/>
            <person name="Ruan X."/>
            <person name="Zhao L."/>
            <person name="Wei J."/>
            <person name="Que T."/>
            <person name="Du C."/>
            <person name="Cheng J."/>
            <person name="Dai P."/>
            <person name="Han X."/>
            <person name="Huang E."/>
            <person name="Gao Y."/>
            <person name="Liu J."/>
            <person name="Shao H."/>
            <person name="Ye R."/>
            <person name="Li L."/>
            <person name="Wei W."/>
            <person name="Wang X."/>
            <person name="Wang C."/>
            <person name="Yang T."/>
            <person name="Huo Q."/>
            <person name="Li W."/>
            <person name="Guo W."/>
            <person name="Chen H."/>
            <person name="Zhou L."/>
            <person name="Ni X."/>
            <person name="Tian J."/>
            <person name="Zhou Y."/>
            <person name="Sheng Y."/>
            <person name="Liu T."/>
            <person name="Pan Y."/>
            <person name="Xia L."/>
            <person name="Li J."/>
            <person name="Zhao F."/>
            <person name="Cao W."/>
        </authorList>
    </citation>
    <scope>NUCLEOTIDE SEQUENCE</scope>
    <source>
        <strain evidence="1">Hyas-2018</strain>
    </source>
</reference>
<accession>A0ACB7TH50</accession>
<keyword evidence="2" id="KW-1185">Reference proteome</keyword>
<dbReference type="Proteomes" id="UP000821845">
    <property type="component" value="Chromosome 1"/>
</dbReference>
<evidence type="ECO:0000313" key="1">
    <source>
        <dbReference type="EMBL" id="KAH6946877.1"/>
    </source>
</evidence>
<name>A0ACB7TH50_HYAAI</name>
<gene>
    <name evidence="1" type="ORF">HPB50_015667</name>
</gene>